<evidence type="ECO:0000313" key="3">
    <source>
        <dbReference type="EMBL" id="GHA17524.1"/>
    </source>
</evidence>
<dbReference type="InterPro" id="IPR013736">
    <property type="entry name" value="Xaa-Pro_dipept_C"/>
</dbReference>
<reference evidence="3" key="1">
    <citation type="journal article" date="2014" name="Int. J. Syst. Evol. Microbiol.">
        <title>Complete genome sequence of Corynebacterium casei LMG S-19264T (=DSM 44701T), isolated from a smear-ripened cheese.</title>
        <authorList>
            <consortium name="US DOE Joint Genome Institute (JGI-PGF)"/>
            <person name="Walter F."/>
            <person name="Albersmeier A."/>
            <person name="Kalinowski J."/>
            <person name="Ruckert C."/>
        </authorList>
    </citation>
    <scope>NUCLEOTIDE SEQUENCE</scope>
    <source>
        <strain evidence="3">KCTC 32437</strain>
    </source>
</reference>
<evidence type="ECO:0000256" key="1">
    <source>
        <dbReference type="ARBA" id="ARBA00022801"/>
    </source>
</evidence>
<evidence type="ECO:0000259" key="2">
    <source>
        <dbReference type="SMART" id="SM00939"/>
    </source>
</evidence>
<accession>A0A918VRS6</accession>
<dbReference type="AlphaFoldDB" id="A0A918VRS6"/>
<dbReference type="Pfam" id="PF08530">
    <property type="entry name" value="PepX_C"/>
    <property type="match status" value="1"/>
</dbReference>
<dbReference type="EMBL" id="BMZE01000001">
    <property type="protein sequence ID" value="GHA17524.1"/>
    <property type="molecule type" value="Genomic_DNA"/>
</dbReference>
<dbReference type="InterPro" id="IPR005674">
    <property type="entry name" value="CocE/Ser_esterase"/>
</dbReference>
<name>A0A918VRS6_9HYPH</name>
<dbReference type="RefSeq" id="WP_189424107.1">
    <property type="nucleotide sequence ID" value="NZ_BMZE01000001.1"/>
</dbReference>
<gene>
    <name evidence="3" type="ORF">GCM10007989_10900</name>
</gene>
<keyword evidence="4" id="KW-1185">Reference proteome</keyword>
<dbReference type="Pfam" id="PF02129">
    <property type="entry name" value="Peptidase_S15"/>
    <property type="match status" value="1"/>
</dbReference>
<proteinExistence type="predicted"/>
<dbReference type="SUPFAM" id="SSF53474">
    <property type="entry name" value="alpha/beta-Hydrolases"/>
    <property type="match status" value="1"/>
</dbReference>
<dbReference type="NCBIfam" id="TIGR00976">
    <property type="entry name" value="CocE_NonD"/>
    <property type="match status" value="1"/>
</dbReference>
<comment type="caution">
    <text evidence="3">The sequence shown here is derived from an EMBL/GenBank/DDBJ whole genome shotgun (WGS) entry which is preliminary data.</text>
</comment>
<dbReference type="PANTHER" id="PTHR43056:SF10">
    <property type="entry name" value="COCE_NOND FAMILY, PUTATIVE (AFU_ORTHOLOGUE AFUA_7G00600)-RELATED"/>
    <property type="match status" value="1"/>
</dbReference>
<evidence type="ECO:0000313" key="4">
    <source>
        <dbReference type="Proteomes" id="UP000646579"/>
    </source>
</evidence>
<feature type="domain" description="Xaa-Pro dipeptidyl-peptidase C-terminal" evidence="2">
    <location>
        <begin position="304"/>
        <end position="539"/>
    </location>
</feature>
<organism evidence="3 4">
    <name type="scientific">Devosia pacifica</name>
    <dbReference type="NCBI Taxonomy" id="1335967"/>
    <lineage>
        <taxon>Bacteria</taxon>
        <taxon>Pseudomonadati</taxon>
        <taxon>Pseudomonadota</taxon>
        <taxon>Alphaproteobacteria</taxon>
        <taxon>Hyphomicrobiales</taxon>
        <taxon>Devosiaceae</taxon>
        <taxon>Devosia</taxon>
    </lineage>
</organism>
<dbReference type="SUPFAM" id="SSF49785">
    <property type="entry name" value="Galactose-binding domain-like"/>
    <property type="match status" value="1"/>
</dbReference>
<dbReference type="Proteomes" id="UP000646579">
    <property type="component" value="Unassembled WGS sequence"/>
</dbReference>
<dbReference type="GO" id="GO:0008239">
    <property type="term" value="F:dipeptidyl-peptidase activity"/>
    <property type="evidence" value="ECO:0007669"/>
    <property type="project" value="InterPro"/>
</dbReference>
<dbReference type="InterPro" id="IPR029058">
    <property type="entry name" value="AB_hydrolase_fold"/>
</dbReference>
<keyword evidence="1" id="KW-0378">Hydrolase</keyword>
<dbReference type="PANTHER" id="PTHR43056">
    <property type="entry name" value="PEPTIDASE S9 PROLYL OLIGOPEPTIDASE"/>
    <property type="match status" value="1"/>
</dbReference>
<dbReference type="InterPro" id="IPR000383">
    <property type="entry name" value="Xaa-Pro-like_dom"/>
</dbReference>
<sequence length="545" mass="60955">MSIGSLFIAQLYQLPPRRHAVGKSLSLRVVMDDGVELLTDHYAPKTAGPHPTLLMRLPYGRRGFAPVAEVYAERGYNVVLQACRGTEESGGRFDPLVNERKDGLATLEWIKAQLWFDGRIGLTGPSYLGYAQWAICDALPATSAMATKVTSSEFQSVVFPSGAFHLGLWLSWMQVIEGLRGNPLKMTGRMFSGTVERLTHKAAMHLPLVEGDEIVTGHRVPFWREWFENAIGNDEFWREMDHRHRLSETTPPNHFVSGWYDFMIDQLLRDYTTLVGFGHRPHLTIGPWTHVSGELQAESLRQTLHWMNAKLLEDPSGLREHPVRIYVTGTETWHEFESFPPGAFSATQFYLNEEEKLTEQAPTIDAATDTYTYDPADPTPNIGGAMFAFKGAGPADNAAREARNDVLCFSTEPLAQPVTIIGQSDVVLFASAELEHTDFFVRLCDVDPQGKSLNITDGLLRVTPNTPRQTDGTWRLEFTLHATAHCFLRGHRIRVQVSSGAHPRYARNLGTGEPLGTTTTLLTNAVTVHRDAEHPSSIMLRCYEL</sequence>
<dbReference type="Gene3D" id="1.10.3020.10">
    <property type="entry name" value="alpha-amino acid ester hydrolase ( Helical cap domain)"/>
    <property type="match status" value="1"/>
</dbReference>
<dbReference type="SMART" id="SM00939">
    <property type="entry name" value="PepX_C"/>
    <property type="match status" value="1"/>
</dbReference>
<dbReference type="Gene3D" id="2.60.120.260">
    <property type="entry name" value="Galactose-binding domain-like"/>
    <property type="match status" value="1"/>
</dbReference>
<dbReference type="Gene3D" id="3.40.50.1820">
    <property type="entry name" value="alpha/beta hydrolase"/>
    <property type="match status" value="1"/>
</dbReference>
<reference evidence="3" key="2">
    <citation type="submission" date="2020-09" db="EMBL/GenBank/DDBJ databases">
        <authorList>
            <person name="Sun Q."/>
            <person name="Kim S."/>
        </authorList>
    </citation>
    <scope>NUCLEOTIDE SEQUENCE</scope>
    <source>
        <strain evidence="3">KCTC 32437</strain>
    </source>
</reference>
<dbReference type="InterPro" id="IPR008979">
    <property type="entry name" value="Galactose-bd-like_sf"/>
</dbReference>
<protein>
    <submittedName>
        <fullName evidence="3">X-Pro dipeptidyl-peptidase</fullName>
    </submittedName>
</protein>
<dbReference type="InterPro" id="IPR050585">
    <property type="entry name" value="Xaa-Pro_dipeptidyl-ppase/CocE"/>
</dbReference>